<dbReference type="OrthoDB" id="7870861at2"/>
<reference evidence="1 2" key="1">
    <citation type="journal article" date="2015" name="Antonie Van Leeuwenhoek">
        <title>Thioclava indica sp. nov., isolated from surface seawater of the Indian Ocean.</title>
        <authorList>
            <person name="Liu Y."/>
            <person name="Lai Q."/>
            <person name="Du J."/>
            <person name="Xu H."/>
            <person name="Jiang L."/>
            <person name="Shao Z."/>
        </authorList>
    </citation>
    <scope>NUCLEOTIDE SEQUENCE [LARGE SCALE GENOMIC DNA]</scope>
    <source>
        <strain evidence="1 2">DT23-4</strain>
    </source>
</reference>
<dbReference type="RefSeq" id="WP_038128771.1">
    <property type="nucleotide sequence ID" value="NZ_AUNB01000013.1"/>
</dbReference>
<dbReference type="EMBL" id="AUNB01000013">
    <property type="protein sequence ID" value="KEO60867.1"/>
    <property type="molecule type" value="Genomic_DNA"/>
</dbReference>
<comment type="caution">
    <text evidence="1">The sequence shown here is derived from an EMBL/GenBank/DDBJ whole genome shotgun (WGS) entry which is preliminary data.</text>
</comment>
<evidence type="ECO:0000313" key="2">
    <source>
        <dbReference type="Proteomes" id="UP000027471"/>
    </source>
</evidence>
<dbReference type="STRING" id="1353528.DT23_11650"/>
<dbReference type="AlphaFoldDB" id="A0A074KH08"/>
<sequence>MSRHITDHARSASEGARLKRFLELQRKEGIHPAVQELSQRAHGNSGARVTQFVRIERHEET</sequence>
<keyword evidence="2" id="KW-1185">Reference proteome</keyword>
<protein>
    <submittedName>
        <fullName evidence="1">Uncharacterized protein</fullName>
    </submittedName>
</protein>
<organism evidence="1 2">
    <name type="scientific">Thioclava indica</name>
    <dbReference type="NCBI Taxonomy" id="1353528"/>
    <lineage>
        <taxon>Bacteria</taxon>
        <taxon>Pseudomonadati</taxon>
        <taxon>Pseudomonadota</taxon>
        <taxon>Alphaproteobacteria</taxon>
        <taxon>Rhodobacterales</taxon>
        <taxon>Paracoccaceae</taxon>
        <taxon>Thioclava</taxon>
    </lineage>
</organism>
<gene>
    <name evidence="1" type="ORF">DT23_11650</name>
</gene>
<accession>A0A074KH08</accession>
<dbReference type="eggNOG" id="ENOG5030RMC">
    <property type="taxonomic scope" value="Bacteria"/>
</dbReference>
<proteinExistence type="predicted"/>
<evidence type="ECO:0000313" key="1">
    <source>
        <dbReference type="EMBL" id="KEO60867.1"/>
    </source>
</evidence>
<dbReference type="Proteomes" id="UP000027471">
    <property type="component" value="Unassembled WGS sequence"/>
</dbReference>
<name>A0A074KH08_9RHOB</name>